<feature type="domain" description="DEAD-box RNA helicase Q" evidence="9">
    <location>
        <begin position="181"/>
        <end position="209"/>
    </location>
</feature>
<feature type="short sequence motif" description="Q motif" evidence="5">
    <location>
        <begin position="181"/>
        <end position="209"/>
    </location>
</feature>
<evidence type="ECO:0000259" key="8">
    <source>
        <dbReference type="PROSITE" id="PS51194"/>
    </source>
</evidence>
<dbReference type="CDD" id="cd18787">
    <property type="entry name" value="SF2_C_DEAD"/>
    <property type="match status" value="1"/>
</dbReference>
<evidence type="ECO:0000259" key="7">
    <source>
        <dbReference type="PROSITE" id="PS51192"/>
    </source>
</evidence>
<feature type="compositionally biased region" description="Basic residues" evidence="6">
    <location>
        <begin position="132"/>
        <end position="142"/>
    </location>
</feature>
<dbReference type="GO" id="GO:0003676">
    <property type="term" value="F:nucleic acid binding"/>
    <property type="evidence" value="ECO:0007669"/>
    <property type="project" value="InterPro"/>
</dbReference>
<dbReference type="PANTHER" id="PTHR47959">
    <property type="entry name" value="ATP-DEPENDENT RNA HELICASE RHLE-RELATED"/>
    <property type="match status" value="1"/>
</dbReference>
<dbReference type="PROSITE" id="PS51194">
    <property type="entry name" value="HELICASE_CTER"/>
    <property type="match status" value="1"/>
</dbReference>
<dbReference type="Pfam" id="PF00270">
    <property type="entry name" value="DEAD"/>
    <property type="match status" value="1"/>
</dbReference>
<evidence type="ECO:0000256" key="3">
    <source>
        <dbReference type="ARBA" id="ARBA00022806"/>
    </source>
</evidence>
<dbReference type="InterPro" id="IPR050079">
    <property type="entry name" value="DEAD_box_RNA_helicase"/>
</dbReference>
<organism evidence="10 11">
    <name type="scientific">Ostreobium quekettii</name>
    <dbReference type="NCBI Taxonomy" id="121088"/>
    <lineage>
        <taxon>Eukaryota</taxon>
        <taxon>Viridiplantae</taxon>
        <taxon>Chlorophyta</taxon>
        <taxon>core chlorophytes</taxon>
        <taxon>Ulvophyceae</taxon>
        <taxon>TCBD clade</taxon>
        <taxon>Bryopsidales</taxon>
        <taxon>Ostreobineae</taxon>
        <taxon>Ostreobiaceae</taxon>
        <taxon>Ostreobium</taxon>
    </lineage>
</organism>
<feature type="compositionally biased region" description="Basic and acidic residues" evidence="6">
    <location>
        <begin position="92"/>
        <end position="102"/>
    </location>
</feature>
<protein>
    <recommendedName>
        <fullName evidence="12">RNA helicase</fullName>
    </recommendedName>
</protein>
<dbReference type="PROSITE" id="PS51192">
    <property type="entry name" value="HELICASE_ATP_BIND_1"/>
    <property type="match status" value="1"/>
</dbReference>
<feature type="compositionally biased region" description="Basic and acidic residues" evidence="6">
    <location>
        <begin position="322"/>
        <end position="332"/>
    </location>
</feature>
<dbReference type="OrthoDB" id="4310724at2759"/>
<feature type="region of interest" description="Disordered" evidence="6">
    <location>
        <begin position="61"/>
        <end position="153"/>
    </location>
</feature>
<dbReference type="GO" id="GO:0003724">
    <property type="term" value="F:RNA helicase activity"/>
    <property type="evidence" value="ECO:0007669"/>
    <property type="project" value="InterPro"/>
</dbReference>
<dbReference type="PROSITE" id="PS51195">
    <property type="entry name" value="Q_MOTIF"/>
    <property type="match status" value="1"/>
</dbReference>
<evidence type="ECO:0000256" key="5">
    <source>
        <dbReference type="PROSITE-ProRule" id="PRU00552"/>
    </source>
</evidence>
<evidence type="ECO:0000259" key="9">
    <source>
        <dbReference type="PROSITE" id="PS51195"/>
    </source>
</evidence>
<dbReference type="InterPro" id="IPR014014">
    <property type="entry name" value="RNA_helicase_DEAD_Q_motif"/>
</dbReference>
<keyword evidence="2" id="KW-0378">Hydrolase</keyword>
<evidence type="ECO:0008006" key="12">
    <source>
        <dbReference type="Google" id="ProtNLM"/>
    </source>
</evidence>
<comment type="caution">
    <text evidence="10">The sequence shown here is derived from an EMBL/GenBank/DDBJ whole genome shotgun (WGS) entry which is preliminary data.</text>
</comment>
<dbReference type="PANTHER" id="PTHR47959:SF1">
    <property type="entry name" value="ATP-DEPENDENT RNA HELICASE DBPA"/>
    <property type="match status" value="1"/>
</dbReference>
<evidence type="ECO:0000313" key="11">
    <source>
        <dbReference type="Proteomes" id="UP000708148"/>
    </source>
</evidence>
<dbReference type="Gene3D" id="3.40.50.300">
    <property type="entry name" value="P-loop containing nucleotide triphosphate hydrolases"/>
    <property type="match status" value="3"/>
</dbReference>
<keyword evidence="11" id="KW-1185">Reference proteome</keyword>
<dbReference type="GO" id="GO:0016787">
    <property type="term" value="F:hydrolase activity"/>
    <property type="evidence" value="ECO:0007669"/>
    <property type="project" value="UniProtKB-KW"/>
</dbReference>
<dbReference type="GO" id="GO:0005829">
    <property type="term" value="C:cytosol"/>
    <property type="evidence" value="ECO:0007669"/>
    <property type="project" value="TreeGrafter"/>
</dbReference>
<feature type="domain" description="Helicase ATP-binding" evidence="7">
    <location>
        <begin position="213"/>
        <end position="561"/>
    </location>
</feature>
<reference evidence="10" key="1">
    <citation type="submission" date="2020-12" db="EMBL/GenBank/DDBJ databases">
        <authorList>
            <person name="Iha C."/>
        </authorList>
    </citation>
    <scope>NUCLEOTIDE SEQUENCE</scope>
</reference>
<feature type="region of interest" description="Disordered" evidence="6">
    <location>
        <begin position="506"/>
        <end position="526"/>
    </location>
</feature>
<dbReference type="AlphaFoldDB" id="A0A8S1IVB2"/>
<feature type="region of interest" description="Disordered" evidence="6">
    <location>
        <begin position="1"/>
        <end position="28"/>
    </location>
</feature>
<proteinExistence type="predicted"/>
<dbReference type="Proteomes" id="UP000708148">
    <property type="component" value="Unassembled WGS sequence"/>
</dbReference>
<evidence type="ECO:0000256" key="1">
    <source>
        <dbReference type="ARBA" id="ARBA00022741"/>
    </source>
</evidence>
<accession>A0A8S1IVB2</accession>
<evidence type="ECO:0000256" key="4">
    <source>
        <dbReference type="ARBA" id="ARBA00022840"/>
    </source>
</evidence>
<dbReference type="SMART" id="SM00490">
    <property type="entry name" value="HELICc"/>
    <property type="match status" value="1"/>
</dbReference>
<dbReference type="InterPro" id="IPR001650">
    <property type="entry name" value="Helicase_C-like"/>
</dbReference>
<dbReference type="GO" id="GO:0005524">
    <property type="term" value="F:ATP binding"/>
    <property type="evidence" value="ECO:0007669"/>
    <property type="project" value="UniProtKB-KW"/>
</dbReference>
<feature type="region of interest" description="Disordered" evidence="6">
    <location>
        <begin position="255"/>
        <end position="332"/>
    </location>
</feature>
<sequence length="972" mass="106963">MGTEGQMEEPTQKRRKPKGLHDKLFGKKGWKKVTTGTEQLLDGDEGGFAGLEILDADDVDLSSLGFNNGASAEDDGLQQRSKTKEAKKRKRAEKEQADESKGAVEIPRVQPAKKVTRKKGRKHQEEGIHAASKAKAKKRKKAQTPGDDDNEQENELVRDAAIDPKVPCAVAAQEVEEVDVSAWGDLDLHPLIYKAVSKLGFESPTPIQSYCLAAAIQKRKDVVGAAQTGSGKTLAFGIPILQLLLEEREMAARKSFPSKDMETHSSFLKESPAAPQDCNASYPGLENGGSSAKPRSPNKRKAGLALSEPESPAAKQHSWPASHHDSRSTEGKADAGLGLVMSEQDPFCDNPCDASDEIEENMGSVLGDSDEECRHEEDEAVAAPRDPSHALKALILTPTRELALQVCKHLQAVAKICGIWVVPIVGGLARVKQERLLNKNPSVVVATPGRLWEYMREGHAHLMDLSQLRFFVIDEADKMAKQGSYQELSNIIKLVPEYKVFKDGSREKHASKGKKGPKSSPAVTPLVADGDRKMQTFIFSATLTLPQSLKARLRKLAKGPSGGATLDSVMDRLRFRGIPEVVDLTNKKRIADKLEESFIICGDNERDAHLYYVLVRHPGRTLIFTNTIAMVRRVAAMLQSLSINAHPIHAQQQQRQRLKSLDRFKDDPNAVMVATDVAARGLDIPDVRCVIHHQIPVSADAYIHRSGRAARAGNDGVTILLVIPKETLRFHALFKVLERPIPAEFPVDLQLLTECKQRAKLARELYEVSSKLSNLTEAKKDRWVAQAAEALEVDLDEDSDEDTERCSNDKVSSDFEKGKLQAVQEHLRQQLSSRLIAPLQRKINKKFFAGGYSALPATDVQAEAPHEGDVDGTAQAAVALAVSIAERFQDSKHKAGKVEGSVQDRRLARQRRVDARKKRVIAKLPALIDKGLLKYQRRQGEKRSGLVVIPQMLGREASGPDALQALRKKLGK</sequence>
<dbReference type="InterPro" id="IPR014001">
    <property type="entry name" value="Helicase_ATP-bd"/>
</dbReference>
<evidence type="ECO:0000313" key="10">
    <source>
        <dbReference type="EMBL" id="CAD7697637.1"/>
    </source>
</evidence>
<dbReference type="EMBL" id="CAJHUC010000689">
    <property type="protein sequence ID" value="CAD7697637.1"/>
    <property type="molecule type" value="Genomic_DNA"/>
</dbReference>
<dbReference type="Pfam" id="PF00271">
    <property type="entry name" value="Helicase_C"/>
    <property type="match status" value="1"/>
</dbReference>
<dbReference type="InterPro" id="IPR027417">
    <property type="entry name" value="P-loop_NTPase"/>
</dbReference>
<keyword evidence="4" id="KW-0067">ATP-binding</keyword>
<evidence type="ECO:0000256" key="2">
    <source>
        <dbReference type="ARBA" id="ARBA00022801"/>
    </source>
</evidence>
<keyword evidence="1" id="KW-0547">Nucleotide-binding</keyword>
<dbReference type="InterPro" id="IPR011545">
    <property type="entry name" value="DEAD/DEAH_box_helicase_dom"/>
</dbReference>
<name>A0A8S1IVB2_9CHLO</name>
<feature type="domain" description="Helicase C-terminal" evidence="8">
    <location>
        <begin position="607"/>
        <end position="753"/>
    </location>
</feature>
<gene>
    <name evidence="10" type="ORF">OSTQU699_LOCUS2998</name>
</gene>
<keyword evidence="3" id="KW-0347">Helicase</keyword>
<dbReference type="SMART" id="SM00487">
    <property type="entry name" value="DEXDc"/>
    <property type="match status" value="1"/>
</dbReference>
<dbReference type="SUPFAM" id="SSF52540">
    <property type="entry name" value="P-loop containing nucleoside triphosphate hydrolases"/>
    <property type="match status" value="2"/>
</dbReference>
<evidence type="ECO:0000256" key="6">
    <source>
        <dbReference type="SAM" id="MobiDB-lite"/>
    </source>
</evidence>